<reference evidence="2 3" key="1">
    <citation type="journal article" date="2016" name="Nat. Commun.">
        <title>Thousands of microbial genomes shed light on interconnected biogeochemical processes in an aquifer system.</title>
        <authorList>
            <person name="Anantharaman K."/>
            <person name="Brown C.T."/>
            <person name="Hug L.A."/>
            <person name="Sharon I."/>
            <person name="Castelle C.J."/>
            <person name="Probst A.J."/>
            <person name="Thomas B.C."/>
            <person name="Singh A."/>
            <person name="Wilkins M.J."/>
            <person name="Karaoz U."/>
            <person name="Brodie E.L."/>
            <person name="Williams K.H."/>
            <person name="Hubbard S.S."/>
            <person name="Banfield J.F."/>
        </authorList>
    </citation>
    <scope>NUCLEOTIDE SEQUENCE [LARGE SCALE GENOMIC DNA]</scope>
</reference>
<dbReference type="EMBL" id="MEVK01000018">
    <property type="protein sequence ID" value="OGC59333.1"/>
    <property type="molecule type" value="Genomic_DNA"/>
</dbReference>
<feature type="compositionally biased region" description="Polar residues" evidence="1">
    <location>
        <begin position="44"/>
        <end position="55"/>
    </location>
</feature>
<organism evidence="2 3">
    <name type="scientific">candidate division WWE3 bacterium RIFCSPLOWO2_01_FULL_42_11</name>
    <dbReference type="NCBI Taxonomy" id="1802627"/>
    <lineage>
        <taxon>Bacteria</taxon>
        <taxon>Katanobacteria</taxon>
    </lineage>
</organism>
<proteinExistence type="predicted"/>
<evidence type="ECO:0000313" key="3">
    <source>
        <dbReference type="Proteomes" id="UP000178964"/>
    </source>
</evidence>
<protein>
    <recommendedName>
        <fullName evidence="4">SCP domain-containing protein</fullName>
    </recommendedName>
</protein>
<evidence type="ECO:0000256" key="1">
    <source>
        <dbReference type="SAM" id="MobiDB-lite"/>
    </source>
</evidence>
<dbReference type="AlphaFoldDB" id="A0A1F4VR89"/>
<dbReference type="Gene3D" id="3.40.33.10">
    <property type="entry name" value="CAP"/>
    <property type="match status" value="1"/>
</dbReference>
<evidence type="ECO:0000313" key="2">
    <source>
        <dbReference type="EMBL" id="OGC59333.1"/>
    </source>
</evidence>
<accession>A0A1F4VR89</accession>
<dbReference type="InterPro" id="IPR035940">
    <property type="entry name" value="CAP_sf"/>
</dbReference>
<feature type="compositionally biased region" description="Basic and acidic residues" evidence="1">
    <location>
        <begin position="60"/>
        <end position="69"/>
    </location>
</feature>
<dbReference type="Proteomes" id="UP000178964">
    <property type="component" value="Unassembled WGS sequence"/>
</dbReference>
<sequence>MQYLLPSGRFIRIILFISATNLVLALALASPPVRLQQVKVNDNPQQVLGESQPKNMSPEPKSDTPKTEIDSVSPAKPDPQIVPIDQKPLNDDLWSKVQSYRLAEGLSKYTESKEICDFAAYRGEKVLGNLSGNNDPHAGFDEDLNGFFDAYCHGSCQGAENVVWDYNNPQEALDTWLNSEGHRKNLEADYKYSCLIDYGSTAIQLFANY</sequence>
<comment type="caution">
    <text evidence="2">The sequence shown here is derived from an EMBL/GenBank/DDBJ whole genome shotgun (WGS) entry which is preliminary data.</text>
</comment>
<evidence type="ECO:0008006" key="4">
    <source>
        <dbReference type="Google" id="ProtNLM"/>
    </source>
</evidence>
<gene>
    <name evidence="2" type="ORF">A3A70_02740</name>
</gene>
<name>A0A1F4VR89_UNCKA</name>
<feature type="region of interest" description="Disordered" evidence="1">
    <location>
        <begin position="44"/>
        <end position="87"/>
    </location>
</feature>